<dbReference type="PANTHER" id="PTHR37809">
    <property type="entry name" value="RIBOSOMAL PROTEIN S12 METHYLTHIOTRANSFERASE ACCESSORY FACTOR YCAO"/>
    <property type="match status" value="1"/>
</dbReference>
<dbReference type="Gene3D" id="3.30.40.250">
    <property type="match status" value="1"/>
</dbReference>
<feature type="domain" description="YcaO" evidence="2">
    <location>
        <begin position="191"/>
        <end position="560"/>
    </location>
</feature>
<evidence type="ECO:0000256" key="1">
    <source>
        <dbReference type="SAM" id="MobiDB-lite"/>
    </source>
</evidence>
<evidence type="ECO:0000313" key="3">
    <source>
        <dbReference type="EMBL" id="MBP2318282.1"/>
    </source>
</evidence>
<sequence length="560" mass="61520">MTQNWPPSPLPRTWRAPSGYVTLPHWAQQHTEQARTQWSRTREERIHGLIRCGYAETLEEVQPWSALGEALAAMADHLSPAEEGGEVPIWELDLSGESRRGFFRPAVSEPWETTDTDADSDPEQLTGGTAPGLRERTLGEVELPEHLLVNSVASYLGHPVTNAIGWTTVAPVTGSTPNWNKSEVRTLSWSGHTTSYERSRTAALVEGIERCVGALQSTGVSTLAAGKDLPGRAVTPNDFPAYPEDFYHHRGARYTENELHEWVRGRSLSTDEPVWIPREYVFYGEQMSYRRWALSTSSGCATGSSTTEAALFGLLELLERDAFLTCWHGQIPAQRIAPESLPGLVPVLARARLLGYEVETGLMPSPTGVPAAVAVASAPEIRAVGAACHPDPARAITQAVEEAWTYLPERVQVARKNPERIAEVTADPEKVTDIDDHPLVFVPGQDPRYDNFCGPAPAVPLNEASSDLTEFSSFSSARALLDHLVGVLDRDGVEVYVYVQTSEIERSLGLETVMVIAPDLLPIDFGWGNQRVLSSPRLAELSQRFTGEAREPLLLPHPFS</sequence>
<dbReference type="Proteomes" id="UP001519331">
    <property type="component" value="Unassembled WGS sequence"/>
</dbReference>
<keyword evidence="3" id="KW-0687">Ribonucleoprotein</keyword>
<dbReference type="Gene3D" id="3.30.1330.230">
    <property type="match status" value="1"/>
</dbReference>
<dbReference type="GO" id="GO:0005840">
    <property type="term" value="C:ribosome"/>
    <property type="evidence" value="ECO:0007669"/>
    <property type="project" value="UniProtKB-KW"/>
</dbReference>
<protein>
    <submittedName>
        <fullName evidence="3">Ribosomal protein S12 methylthiotransferase accessory factor</fullName>
    </submittedName>
</protein>
<organism evidence="3 4">
    <name type="scientific">Nesterenkonia lacusekhoensis</name>
    <dbReference type="NCBI Taxonomy" id="150832"/>
    <lineage>
        <taxon>Bacteria</taxon>
        <taxon>Bacillati</taxon>
        <taxon>Actinomycetota</taxon>
        <taxon>Actinomycetes</taxon>
        <taxon>Micrococcales</taxon>
        <taxon>Micrococcaceae</taxon>
        <taxon>Nesterenkonia</taxon>
    </lineage>
</organism>
<feature type="compositionally biased region" description="Acidic residues" evidence="1">
    <location>
        <begin position="112"/>
        <end position="122"/>
    </location>
</feature>
<name>A0ABS4T1F4_9MICC</name>
<dbReference type="EMBL" id="JAGINX010000001">
    <property type="protein sequence ID" value="MBP2318282.1"/>
    <property type="molecule type" value="Genomic_DNA"/>
</dbReference>
<evidence type="ECO:0000259" key="2">
    <source>
        <dbReference type="PROSITE" id="PS51664"/>
    </source>
</evidence>
<evidence type="ECO:0000313" key="4">
    <source>
        <dbReference type="Proteomes" id="UP001519331"/>
    </source>
</evidence>
<dbReference type="RefSeq" id="WP_210048642.1">
    <property type="nucleotide sequence ID" value="NZ_JAGINX010000001.1"/>
</dbReference>
<dbReference type="PANTHER" id="PTHR37809:SF1">
    <property type="entry name" value="RIBOSOMAL PROTEIN S12 METHYLTHIOTRANSFERASE ACCESSORY FACTOR YCAO"/>
    <property type="match status" value="1"/>
</dbReference>
<keyword evidence="3" id="KW-0689">Ribosomal protein</keyword>
<dbReference type="InterPro" id="IPR003776">
    <property type="entry name" value="YcaO-like_dom"/>
</dbReference>
<gene>
    <name evidence="3" type="ORF">JOF45_001301</name>
</gene>
<dbReference type="Pfam" id="PF02624">
    <property type="entry name" value="YcaO"/>
    <property type="match status" value="1"/>
</dbReference>
<dbReference type="Gene3D" id="3.30.160.660">
    <property type="match status" value="1"/>
</dbReference>
<comment type="caution">
    <text evidence="3">The sequence shown here is derived from an EMBL/GenBank/DDBJ whole genome shotgun (WGS) entry which is preliminary data.</text>
</comment>
<reference evidence="3 4" key="1">
    <citation type="submission" date="2021-03" db="EMBL/GenBank/DDBJ databases">
        <title>Sequencing the genomes of 1000 actinobacteria strains.</title>
        <authorList>
            <person name="Klenk H.-P."/>
        </authorList>
    </citation>
    <scope>NUCLEOTIDE SEQUENCE [LARGE SCALE GENOMIC DNA]</scope>
    <source>
        <strain evidence="3 4">DSM 12544</strain>
    </source>
</reference>
<accession>A0ABS4T1F4</accession>
<proteinExistence type="predicted"/>
<dbReference type="PROSITE" id="PS51664">
    <property type="entry name" value="YCAO"/>
    <property type="match status" value="1"/>
</dbReference>
<keyword evidence="4" id="KW-1185">Reference proteome</keyword>
<feature type="region of interest" description="Disordered" evidence="1">
    <location>
        <begin position="108"/>
        <end position="132"/>
    </location>
</feature>